<dbReference type="GO" id="GO:0097361">
    <property type="term" value="C:cytosolic [4Fe-4S] assembly targeting complex"/>
    <property type="evidence" value="ECO:0007669"/>
    <property type="project" value="TreeGrafter"/>
</dbReference>
<accession>A0AAF0ZMD3</accession>
<feature type="repeat" description="WD" evidence="3">
    <location>
        <begin position="491"/>
        <end position="523"/>
    </location>
</feature>
<dbReference type="SUPFAM" id="SSF117289">
    <property type="entry name" value="Nucleoporin domain"/>
    <property type="match status" value="1"/>
</dbReference>
<dbReference type="CDD" id="cd00200">
    <property type="entry name" value="WD40"/>
    <property type="match status" value="1"/>
</dbReference>
<dbReference type="AlphaFoldDB" id="A0AAF0ZMD3"/>
<dbReference type="SMART" id="SM00320">
    <property type="entry name" value="WD40"/>
    <property type="match status" value="11"/>
</dbReference>
<dbReference type="InterPro" id="IPR020472">
    <property type="entry name" value="WD40_PAC1"/>
</dbReference>
<evidence type="ECO:0008006" key="6">
    <source>
        <dbReference type="Google" id="ProtNLM"/>
    </source>
</evidence>
<feature type="repeat" description="WD" evidence="3">
    <location>
        <begin position="396"/>
        <end position="434"/>
    </location>
</feature>
<dbReference type="PRINTS" id="PR00320">
    <property type="entry name" value="GPROTEINBRPT"/>
</dbReference>
<gene>
    <name evidence="4" type="ORF">MTR67_037906</name>
</gene>
<feature type="repeat" description="WD" evidence="3">
    <location>
        <begin position="586"/>
        <end position="618"/>
    </location>
</feature>
<feature type="repeat" description="WD" evidence="3">
    <location>
        <begin position="536"/>
        <end position="567"/>
    </location>
</feature>
<name>A0AAF0ZMD3_SOLVR</name>
<organism evidence="4 5">
    <name type="scientific">Solanum verrucosum</name>
    <dbReference type="NCBI Taxonomy" id="315347"/>
    <lineage>
        <taxon>Eukaryota</taxon>
        <taxon>Viridiplantae</taxon>
        <taxon>Streptophyta</taxon>
        <taxon>Embryophyta</taxon>
        <taxon>Tracheophyta</taxon>
        <taxon>Spermatophyta</taxon>
        <taxon>Magnoliopsida</taxon>
        <taxon>eudicotyledons</taxon>
        <taxon>Gunneridae</taxon>
        <taxon>Pentapetalae</taxon>
        <taxon>asterids</taxon>
        <taxon>lamiids</taxon>
        <taxon>Solanales</taxon>
        <taxon>Solanaceae</taxon>
        <taxon>Solanoideae</taxon>
        <taxon>Solaneae</taxon>
        <taxon>Solanum</taxon>
    </lineage>
</organism>
<dbReference type="InterPro" id="IPR015943">
    <property type="entry name" value="WD40/YVTN_repeat-like_dom_sf"/>
</dbReference>
<feature type="repeat" description="WD" evidence="3">
    <location>
        <begin position="676"/>
        <end position="709"/>
    </location>
</feature>
<dbReference type="Gene3D" id="2.130.10.10">
    <property type="entry name" value="YVTN repeat-like/Quinoprotein amine dehydrogenase"/>
    <property type="match status" value="3"/>
</dbReference>
<keyword evidence="2" id="KW-0677">Repeat</keyword>
<evidence type="ECO:0000256" key="1">
    <source>
        <dbReference type="ARBA" id="ARBA00022574"/>
    </source>
</evidence>
<dbReference type="EMBL" id="CP133620">
    <property type="protein sequence ID" value="WMV44521.1"/>
    <property type="molecule type" value="Genomic_DNA"/>
</dbReference>
<dbReference type="PANTHER" id="PTHR19920">
    <property type="entry name" value="WD40 PROTEIN CIAO1"/>
    <property type="match status" value="1"/>
</dbReference>
<dbReference type="PANTHER" id="PTHR19920:SF0">
    <property type="entry name" value="CYTOSOLIC IRON-SULFUR PROTEIN ASSEMBLY PROTEIN CIAO1-RELATED"/>
    <property type="match status" value="1"/>
</dbReference>
<sequence>MKNFSYDDFELREIQKLEGHTGKVLGIAWKEDTGVWGFPAVITSWSDDKTIRIWEENFSGFFVCKEILHAVLEASCTVRSCAWSRGSKLLAAACSDVTTAIWKNVGVHAYEHIYTLKGHENEVRSVSWNRDGQFLATCGGDKSIWIWEVLPGNEFDCTSVLQGHTEDVKIVHWDERFLFSGSSDNTIKVWKEADYESGDWRCIQTLVKKEEEWYHAECFKKPSLFIPLVNVSLQILPSKQRFFLGLSPCIQPMLRDNNRGAPKSLVYERVKRSHACTLSGYHDTTIFTVDWLRELLRFVPYEDKDPEIFASAGADDAIRVFIEDTDNEVDGLTFKLLLKKEKAHETNVNSVKWHSGWLTGTIAYVTDLAQPLRRHNSAAMKNFSYDNFELKEIQKLEGHTGKVLGIAWKVDTGVWGFLAVMASWSDDKTVRIWEENLSGFFVCKAVLEASSTVRSCAWSQEFYLLAAGCSDATTVIWKNVGDHAYERIYTLKGHENEVRSVSWDKDGILLATCGGDKSIWIWEALPGDEFDCASVLQGHTEDVKIVQWDDRITLFSGSSDNTIKVWEETIYRGVDWPCIETLGESDREHTSAVLSLSFSKQRRRMVSCSDDLTIKIWNCERHSTELWELLRAVPKEEDQDPEIFASAGADDAIRIFIEDKDNEVDGLPFKLLLKKEKAHETNINSVKWHSGDKRRLASASDDGTVKIWEFVCPWPAGRIDP</sequence>
<evidence type="ECO:0000256" key="3">
    <source>
        <dbReference type="PROSITE-ProRule" id="PRU00221"/>
    </source>
</evidence>
<dbReference type="GO" id="GO:0016226">
    <property type="term" value="P:iron-sulfur cluster assembly"/>
    <property type="evidence" value="ECO:0007669"/>
    <property type="project" value="TreeGrafter"/>
</dbReference>
<reference evidence="4" key="1">
    <citation type="submission" date="2023-08" db="EMBL/GenBank/DDBJ databases">
        <title>A de novo genome assembly of Solanum verrucosum Schlechtendal, a Mexican diploid species geographically isolated from the other diploid A-genome species in potato relatives.</title>
        <authorList>
            <person name="Hosaka K."/>
        </authorList>
    </citation>
    <scope>NUCLEOTIDE SEQUENCE</scope>
    <source>
        <tissue evidence="4">Young leaves</tissue>
    </source>
</reference>
<dbReference type="PROSITE" id="PS50294">
    <property type="entry name" value="WD_REPEATS_REGION"/>
    <property type="match status" value="6"/>
</dbReference>
<dbReference type="Pfam" id="PF00400">
    <property type="entry name" value="WD40"/>
    <property type="match status" value="9"/>
</dbReference>
<keyword evidence="5" id="KW-1185">Reference proteome</keyword>
<protein>
    <recommendedName>
        <fullName evidence="6">Cytosolic iron-sulfur protein assembly protein CIAO1 homolog</fullName>
    </recommendedName>
</protein>
<evidence type="ECO:0000313" key="5">
    <source>
        <dbReference type="Proteomes" id="UP001234989"/>
    </source>
</evidence>
<feature type="repeat" description="WD" evidence="3">
    <location>
        <begin position="161"/>
        <end position="191"/>
    </location>
</feature>
<dbReference type="SUPFAM" id="SSF50978">
    <property type="entry name" value="WD40 repeat-like"/>
    <property type="match status" value="2"/>
</dbReference>
<evidence type="ECO:0000256" key="2">
    <source>
        <dbReference type="ARBA" id="ARBA00022737"/>
    </source>
</evidence>
<proteinExistence type="predicted"/>
<dbReference type="PROSITE" id="PS50082">
    <property type="entry name" value="WD_REPEATS_2"/>
    <property type="match status" value="8"/>
</dbReference>
<dbReference type="Proteomes" id="UP001234989">
    <property type="component" value="Chromosome 9"/>
</dbReference>
<evidence type="ECO:0000313" key="4">
    <source>
        <dbReference type="EMBL" id="WMV44521.1"/>
    </source>
</evidence>
<dbReference type="PROSITE" id="PS00678">
    <property type="entry name" value="WD_REPEATS_1"/>
    <property type="match status" value="1"/>
</dbReference>
<dbReference type="InterPro" id="IPR019775">
    <property type="entry name" value="WD40_repeat_CS"/>
</dbReference>
<dbReference type="InterPro" id="IPR036322">
    <property type="entry name" value="WD40_repeat_dom_sf"/>
</dbReference>
<feature type="repeat" description="WD" evidence="3">
    <location>
        <begin position="17"/>
        <end position="55"/>
    </location>
</feature>
<feature type="repeat" description="WD" evidence="3">
    <location>
        <begin position="116"/>
        <end position="149"/>
    </location>
</feature>
<keyword evidence="1 3" id="KW-0853">WD repeat</keyword>
<dbReference type="InterPro" id="IPR001680">
    <property type="entry name" value="WD40_rpt"/>
</dbReference>